<dbReference type="Proteomes" id="UP000005952">
    <property type="component" value="Chromosome"/>
</dbReference>
<dbReference type="HOGENOM" id="CLU_870889_0_0_5"/>
<evidence type="ECO:0000256" key="2">
    <source>
        <dbReference type="SAM" id="Phobius"/>
    </source>
</evidence>
<protein>
    <recommendedName>
        <fullName evidence="5">Transmembrane protein</fullName>
    </recommendedName>
</protein>
<gene>
    <name evidence="3" type="ORF">HYPDE_34093</name>
</gene>
<name>N0BDC1_9HYPH</name>
<feature type="transmembrane region" description="Helical" evidence="2">
    <location>
        <begin position="70"/>
        <end position="88"/>
    </location>
</feature>
<evidence type="ECO:0000313" key="4">
    <source>
        <dbReference type="Proteomes" id="UP000005952"/>
    </source>
</evidence>
<dbReference type="InterPro" id="IPR045629">
    <property type="entry name" value="DUF6232"/>
</dbReference>
<accession>N0BDC1</accession>
<sequence length="336" mass="36106">MFVARTSAIVPKAGTSMMAFHGRIPESAAATKTFDALRIEGRVLTTPSRTIPIANISTITVGTHVPPKPVILYWGLAVLFLVMTFGSMRPDLSFGPLAPTGASVVLGFITLAFAGLALRPQDKTPYLLISSNDGVLSRFTAPDRAILNEVRGILTEKINRGDDSLVFSINFENGQIENLATGMTSLPSQRSSNGASHAQAAVAAPAERISTQNGVPRTRPPVPDTPRGAPRQIRTQPALPSPVNGASPTASTFVDYSTVLSAIVEMHRFYARQPNTQHLEQRLSELELLMRAGTPTPTQKARLRELSNDMSQILQAYPQAVELFDHIGSLLPGGPH</sequence>
<dbReference type="Pfam" id="PF19744">
    <property type="entry name" value="DUF6232"/>
    <property type="match status" value="1"/>
</dbReference>
<feature type="region of interest" description="Disordered" evidence="1">
    <location>
        <begin position="185"/>
        <end position="246"/>
    </location>
</feature>
<feature type="compositionally biased region" description="Polar residues" evidence="1">
    <location>
        <begin position="185"/>
        <end position="194"/>
    </location>
</feature>
<keyword evidence="2" id="KW-0812">Transmembrane</keyword>
<evidence type="ECO:0008006" key="5">
    <source>
        <dbReference type="Google" id="ProtNLM"/>
    </source>
</evidence>
<evidence type="ECO:0000313" key="3">
    <source>
        <dbReference type="EMBL" id="AGK58491.1"/>
    </source>
</evidence>
<evidence type="ECO:0000256" key="1">
    <source>
        <dbReference type="SAM" id="MobiDB-lite"/>
    </source>
</evidence>
<reference evidence="3 4" key="1">
    <citation type="journal article" date="2013" name="Genome Announc.">
        <title>Genome sequences for three denitrifying bacterial strains isolated from a uranium- and nitrate-contaminated subsurface environment.</title>
        <authorList>
            <person name="Venkatramanan R."/>
            <person name="Prakash O."/>
            <person name="Woyke T."/>
            <person name="Chain P."/>
            <person name="Goodwin L.A."/>
            <person name="Watson D."/>
            <person name="Brooks S."/>
            <person name="Kostka J.E."/>
            <person name="Green S.J."/>
        </authorList>
    </citation>
    <scope>NUCLEOTIDE SEQUENCE [LARGE SCALE GENOMIC DNA]</scope>
    <source>
        <strain evidence="3 4">1NES1</strain>
    </source>
</reference>
<dbReference type="STRING" id="670307.HYPDE_34093"/>
<dbReference type="EMBL" id="CP005587">
    <property type="protein sequence ID" value="AGK58491.1"/>
    <property type="molecule type" value="Genomic_DNA"/>
</dbReference>
<keyword evidence="2" id="KW-1133">Transmembrane helix</keyword>
<organism evidence="3 4">
    <name type="scientific">Hyphomicrobium denitrificans 1NES1</name>
    <dbReference type="NCBI Taxonomy" id="670307"/>
    <lineage>
        <taxon>Bacteria</taxon>
        <taxon>Pseudomonadati</taxon>
        <taxon>Pseudomonadota</taxon>
        <taxon>Alphaproteobacteria</taxon>
        <taxon>Hyphomicrobiales</taxon>
        <taxon>Hyphomicrobiaceae</taxon>
        <taxon>Hyphomicrobium</taxon>
    </lineage>
</organism>
<proteinExistence type="predicted"/>
<keyword evidence="2" id="KW-0472">Membrane</keyword>
<keyword evidence="4" id="KW-1185">Reference proteome</keyword>
<feature type="compositionally biased region" description="Low complexity" evidence="1">
    <location>
        <begin position="195"/>
        <end position="206"/>
    </location>
</feature>
<feature type="transmembrane region" description="Helical" evidence="2">
    <location>
        <begin position="100"/>
        <end position="118"/>
    </location>
</feature>
<dbReference type="AlphaFoldDB" id="N0BDC1"/>
<dbReference type="KEGG" id="hdt:HYPDE_34093"/>